<gene>
    <name evidence="2" type="ORF">OIK42_13110</name>
</gene>
<dbReference type="Proteomes" id="UP001218788">
    <property type="component" value="Unassembled WGS sequence"/>
</dbReference>
<evidence type="ECO:0000313" key="3">
    <source>
        <dbReference type="Proteomes" id="UP001218788"/>
    </source>
</evidence>
<organism evidence="2 3">
    <name type="scientific">Alteromonas gilva</name>
    <dbReference type="NCBI Taxonomy" id="2987522"/>
    <lineage>
        <taxon>Bacteria</taxon>
        <taxon>Pseudomonadati</taxon>
        <taxon>Pseudomonadota</taxon>
        <taxon>Gammaproteobacteria</taxon>
        <taxon>Alteromonadales</taxon>
        <taxon>Alteromonadaceae</taxon>
        <taxon>Alteromonas/Salinimonas group</taxon>
        <taxon>Alteromonas</taxon>
    </lineage>
</organism>
<reference evidence="2 3" key="1">
    <citation type="submission" date="2022-10" db="EMBL/GenBank/DDBJ databases">
        <title>Alteromonas sp. chi3 Genome sequencing.</title>
        <authorList>
            <person name="Park S."/>
        </authorList>
    </citation>
    <scope>NUCLEOTIDE SEQUENCE [LARGE SCALE GENOMIC DNA]</scope>
    <source>
        <strain evidence="3">chi3</strain>
    </source>
</reference>
<evidence type="ECO:0000313" key="2">
    <source>
        <dbReference type="EMBL" id="MDC8831698.1"/>
    </source>
</evidence>
<accession>A0ABT5L7H8</accession>
<evidence type="ECO:0008006" key="4">
    <source>
        <dbReference type="Google" id="ProtNLM"/>
    </source>
</evidence>
<sequence>MLSKVLSIFVLVISVVSCGGNDNGAIDLPDTQIPPSPPPINWAEVMSTDPTTLSEAELEENYWGYAKHLYQGVTEPAAINPEVVQKVTGKLLGTGNPGVPYYILVRFGILSQSITGSYSKPCSLSGSLDLTGDLDENGVGILEVDYNQCDVGSGILTGNGAVSLHGADKANFNGVLFFNEVSLLTNEEEWIITGHYLYGTEKGDEGPFDINFSSSHLLFSAQSTGIQYLEQLDWRADGNRGEEDGISYSGEITLETYGAVQFVTENKFSNDNDPFYAKMVFSMANAATASLEFERDLKLLIDEDADGEADSGKYFISLNDFLDADFNVTPLTAPEALNRPPRVFAPFITPELAFEGDQLEIQNIRYIDPDTPESQISISYQWTKFGAIIPDQNERTLPADVVTAGDIIWATVIVSDGEFTASNSSAEIYINAK</sequence>
<comment type="caution">
    <text evidence="2">The sequence shown here is derived from an EMBL/GenBank/DDBJ whole genome shotgun (WGS) entry which is preliminary data.</text>
</comment>
<dbReference type="EMBL" id="JAQQXP010000001">
    <property type="protein sequence ID" value="MDC8831698.1"/>
    <property type="molecule type" value="Genomic_DNA"/>
</dbReference>
<keyword evidence="1" id="KW-0732">Signal</keyword>
<feature type="chain" id="PRO_5047057993" description="Lipoprotein" evidence="1">
    <location>
        <begin position="20"/>
        <end position="433"/>
    </location>
</feature>
<evidence type="ECO:0000256" key="1">
    <source>
        <dbReference type="SAM" id="SignalP"/>
    </source>
</evidence>
<protein>
    <recommendedName>
        <fullName evidence="4">Lipoprotein</fullName>
    </recommendedName>
</protein>
<dbReference type="PROSITE" id="PS51257">
    <property type="entry name" value="PROKAR_LIPOPROTEIN"/>
    <property type="match status" value="1"/>
</dbReference>
<proteinExistence type="predicted"/>
<feature type="signal peptide" evidence="1">
    <location>
        <begin position="1"/>
        <end position="19"/>
    </location>
</feature>
<name>A0ABT5L7H8_9ALTE</name>
<dbReference type="RefSeq" id="WP_273641153.1">
    <property type="nucleotide sequence ID" value="NZ_JAQQXP010000001.1"/>
</dbReference>
<keyword evidence="3" id="KW-1185">Reference proteome</keyword>